<dbReference type="Gene3D" id="3.40.190.150">
    <property type="entry name" value="Bordetella uptake gene, domain 1"/>
    <property type="match status" value="1"/>
</dbReference>
<accession>A0AAW9QDJ9</accession>
<dbReference type="SUPFAM" id="SSF53850">
    <property type="entry name" value="Periplasmic binding protein-like II"/>
    <property type="match status" value="1"/>
</dbReference>
<protein>
    <submittedName>
        <fullName evidence="3">Tripartite tricarboxylate transporter substrate binding protein</fullName>
    </submittedName>
</protein>
<dbReference type="Proteomes" id="UP001336250">
    <property type="component" value="Unassembled WGS sequence"/>
</dbReference>
<organism evidence="3 4">
    <name type="scientific">Aquincola agrisoli</name>
    <dbReference type="NCBI Taxonomy" id="3119538"/>
    <lineage>
        <taxon>Bacteria</taxon>
        <taxon>Pseudomonadati</taxon>
        <taxon>Pseudomonadota</taxon>
        <taxon>Betaproteobacteria</taxon>
        <taxon>Burkholderiales</taxon>
        <taxon>Sphaerotilaceae</taxon>
        <taxon>Aquincola</taxon>
    </lineage>
</organism>
<proteinExistence type="inferred from homology"/>
<dbReference type="InterPro" id="IPR042100">
    <property type="entry name" value="Bug_dom1"/>
</dbReference>
<reference evidence="3 4" key="1">
    <citation type="submission" date="2024-02" db="EMBL/GenBank/DDBJ databases">
        <title>Genome sequence of Aquincola sp. MAHUQ-54.</title>
        <authorList>
            <person name="Huq M.A."/>
        </authorList>
    </citation>
    <scope>NUCLEOTIDE SEQUENCE [LARGE SCALE GENOMIC DNA]</scope>
    <source>
        <strain evidence="3 4">MAHUQ-54</strain>
    </source>
</reference>
<dbReference type="PANTHER" id="PTHR42928:SF5">
    <property type="entry name" value="BLR1237 PROTEIN"/>
    <property type="match status" value="1"/>
</dbReference>
<dbReference type="AlphaFoldDB" id="A0AAW9QDJ9"/>
<feature type="chain" id="PRO_5043465890" evidence="2">
    <location>
        <begin position="30"/>
        <end position="329"/>
    </location>
</feature>
<gene>
    <name evidence="3" type="ORF">V4F39_16090</name>
</gene>
<dbReference type="PANTHER" id="PTHR42928">
    <property type="entry name" value="TRICARBOXYLATE-BINDING PROTEIN"/>
    <property type="match status" value="1"/>
</dbReference>
<dbReference type="EMBL" id="JAZIBG010000031">
    <property type="protein sequence ID" value="MEF7615441.1"/>
    <property type="molecule type" value="Genomic_DNA"/>
</dbReference>
<dbReference type="Gene3D" id="3.40.190.10">
    <property type="entry name" value="Periplasmic binding protein-like II"/>
    <property type="match status" value="1"/>
</dbReference>
<dbReference type="PIRSF" id="PIRSF017082">
    <property type="entry name" value="YflP"/>
    <property type="match status" value="1"/>
</dbReference>
<dbReference type="RefSeq" id="WP_332290701.1">
    <property type="nucleotide sequence ID" value="NZ_JAZIBG010000031.1"/>
</dbReference>
<dbReference type="PROSITE" id="PS51257">
    <property type="entry name" value="PROKAR_LIPOPROTEIN"/>
    <property type="match status" value="1"/>
</dbReference>
<evidence type="ECO:0000313" key="4">
    <source>
        <dbReference type="Proteomes" id="UP001336250"/>
    </source>
</evidence>
<evidence type="ECO:0000256" key="1">
    <source>
        <dbReference type="ARBA" id="ARBA00006987"/>
    </source>
</evidence>
<dbReference type="CDD" id="cd13578">
    <property type="entry name" value="PBP2_Bug27"/>
    <property type="match status" value="1"/>
</dbReference>
<dbReference type="Pfam" id="PF03401">
    <property type="entry name" value="TctC"/>
    <property type="match status" value="1"/>
</dbReference>
<dbReference type="PROSITE" id="PS51318">
    <property type="entry name" value="TAT"/>
    <property type="match status" value="1"/>
</dbReference>
<evidence type="ECO:0000256" key="2">
    <source>
        <dbReference type="SAM" id="SignalP"/>
    </source>
</evidence>
<name>A0AAW9QDJ9_9BURK</name>
<keyword evidence="2" id="KW-0732">Signal</keyword>
<evidence type="ECO:0000313" key="3">
    <source>
        <dbReference type="EMBL" id="MEF7615441.1"/>
    </source>
</evidence>
<dbReference type="InterPro" id="IPR006311">
    <property type="entry name" value="TAT_signal"/>
</dbReference>
<comment type="caution">
    <text evidence="3">The sequence shown here is derived from an EMBL/GenBank/DDBJ whole genome shotgun (WGS) entry which is preliminary data.</text>
</comment>
<feature type="signal peptide" evidence="2">
    <location>
        <begin position="1"/>
        <end position="29"/>
    </location>
</feature>
<keyword evidence="4" id="KW-1185">Reference proteome</keyword>
<sequence>MNTRLLRRDWLQAAAGAAAMLACPLAARAQNFPAKPVKIIVPFAPGGGNDVFARQLATQLGTLLGVQVIVDNRPGAGGTVGTDAAAKSPADGYTLLLGHTGTLAINPALYPKLPYDARNSFVPVAPLCSAPLVLVVPASSPIRSLADLLARAKAEPGKFAFASSGNGTGGHLAGELLEEVAGVKMLHVPYKGTAPALTDVLGGQVDLMFSVIPPALPHIDAGKLRAIGITGAKRSARLPDVPTVAESGLKGYESSLAYGVMAPKGTPEPVLRALGAAIAKAGETTALRDAFKAEGAEPLPGTAAEFAALMQAESAKWGQIINKAGIKPE</sequence>
<comment type="similarity">
    <text evidence="1">Belongs to the UPF0065 (bug) family.</text>
</comment>
<dbReference type="InterPro" id="IPR005064">
    <property type="entry name" value="BUG"/>
</dbReference>